<gene>
    <name evidence="3" type="ORF">OD750_016295</name>
</gene>
<accession>A0A9X3YKL9</accession>
<sequence length="193" mass="21093">MKRNLWFALALCGGLALADEPARQDRPEEPGKPPVASLPAAAQMPPNVTLVEARMSRAALHALNATSGIRLPRIQLYTAQYQQVLHAIGWEEGTPGRVRDVVARVPPRVKSGTRLEKVVDGLEDPATGAPLAIAALPPADFYLVTGWAGWCLPCGTAMVELRKVLEADASRRYVWITIETDVIKQKLQKQTIR</sequence>
<dbReference type="EMBL" id="JAOVZO020000018">
    <property type="protein sequence ID" value="MDC8014106.1"/>
    <property type="molecule type" value="Genomic_DNA"/>
</dbReference>
<feature type="compositionally biased region" description="Basic and acidic residues" evidence="1">
    <location>
        <begin position="20"/>
        <end position="31"/>
    </location>
</feature>
<proteinExistence type="predicted"/>
<evidence type="ECO:0000313" key="3">
    <source>
        <dbReference type="EMBL" id="MDC8014106.1"/>
    </source>
</evidence>
<protein>
    <recommendedName>
        <fullName evidence="5">Thioredoxin domain-containing protein</fullName>
    </recommendedName>
</protein>
<reference evidence="3" key="1">
    <citation type="submission" date="2023-02" db="EMBL/GenBank/DDBJ databases">
        <title>Tahibacter soli sp. nov. isolated from soil.</title>
        <authorList>
            <person name="Baek J.H."/>
            <person name="Lee J.K."/>
            <person name="Choi D.G."/>
            <person name="Jeon C.O."/>
        </authorList>
    </citation>
    <scope>NUCLEOTIDE SEQUENCE</scope>
    <source>
        <strain evidence="3">BL</strain>
    </source>
</reference>
<dbReference type="Proteomes" id="UP001139971">
    <property type="component" value="Unassembled WGS sequence"/>
</dbReference>
<name>A0A9X3YKL9_9GAMM</name>
<keyword evidence="2" id="KW-0732">Signal</keyword>
<evidence type="ECO:0000256" key="1">
    <source>
        <dbReference type="SAM" id="MobiDB-lite"/>
    </source>
</evidence>
<feature type="chain" id="PRO_5040943784" description="Thioredoxin domain-containing protein" evidence="2">
    <location>
        <begin position="19"/>
        <end position="193"/>
    </location>
</feature>
<evidence type="ECO:0000313" key="4">
    <source>
        <dbReference type="Proteomes" id="UP001139971"/>
    </source>
</evidence>
<feature type="signal peptide" evidence="2">
    <location>
        <begin position="1"/>
        <end position="18"/>
    </location>
</feature>
<keyword evidence="4" id="KW-1185">Reference proteome</keyword>
<dbReference type="RefSeq" id="WP_263541747.1">
    <property type="nucleotide sequence ID" value="NZ_JAOVZO020000018.1"/>
</dbReference>
<feature type="region of interest" description="Disordered" evidence="1">
    <location>
        <begin position="20"/>
        <end position="40"/>
    </location>
</feature>
<evidence type="ECO:0000256" key="2">
    <source>
        <dbReference type="SAM" id="SignalP"/>
    </source>
</evidence>
<organism evidence="3 4">
    <name type="scientific">Tahibacter soli</name>
    <dbReference type="NCBI Taxonomy" id="2983605"/>
    <lineage>
        <taxon>Bacteria</taxon>
        <taxon>Pseudomonadati</taxon>
        <taxon>Pseudomonadota</taxon>
        <taxon>Gammaproteobacteria</taxon>
        <taxon>Lysobacterales</taxon>
        <taxon>Rhodanobacteraceae</taxon>
        <taxon>Tahibacter</taxon>
    </lineage>
</organism>
<evidence type="ECO:0008006" key="5">
    <source>
        <dbReference type="Google" id="ProtNLM"/>
    </source>
</evidence>
<dbReference type="AlphaFoldDB" id="A0A9X3YKL9"/>
<comment type="caution">
    <text evidence="3">The sequence shown here is derived from an EMBL/GenBank/DDBJ whole genome shotgun (WGS) entry which is preliminary data.</text>
</comment>